<keyword evidence="14" id="KW-1185">Reference proteome</keyword>
<sequence>MLLFSLFDSLEGSLPLYLLLPLLCITASVQSVQDFTIYRIQHLDIHGSHIGSRSAVVNMEARSPEAAMLNRKCVLIKWTELTSDLFNELLERGAGAVLIILPNDWRNNDNNNNTLHEWMLLEKELMSREISIPVYLTTESEYLNEVYDKLTSSVDWDSSAAAALFSSITGEGYSLIADAVEPVPIINPEITTIIGKLSGQGYESELPTVVMTTHYDSFGLAPGLASSGDSGGSGVAAILELARLFSNLYSNPHHKPKYNLLFVLTGADNFNYFGTKYFIEDMLEDADGYLLSEADYTLCLDALAGGSDIFLHVSRPPKEGTKGQELVARMNESLSLVAGLSSVTLNHKKIRIGDDALAWSHERFSLHKVPAGTLSHFSHHSDIRRKSMFHTSTDVDGLSASVQLIAESVVRHILPEINEMDNYTSGIFTGQMSVHTDSLQSWLNYLSQTGRSQQSLLNKDHPLLLSLQQTLSSYVHEVSTFTHKPDKSDPEFVIYTQSVSIMHSYSVKPAVLDLVLAISILLYMGGVYLLVMYFSNISQLINDVKYRVKAKRD</sequence>
<dbReference type="Gene3D" id="3.40.630.10">
    <property type="entry name" value="Zn peptidases"/>
    <property type="match status" value="1"/>
</dbReference>
<dbReference type="InParanoid" id="A0A1X7U872"/>
<evidence type="ECO:0000256" key="4">
    <source>
        <dbReference type="ARBA" id="ARBA00022729"/>
    </source>
</evidence>
<evidence type="ECO:0000256" key="3">
    <source>
        <dbReference type="ARBA" id="ARBA00022692"/>
    </source>
</evidence>
<dbReference type="OrthoDB" id="5913609at2759"/>
<dbReference type="PANTHER" id="PTHR31826">
    <property type="entry name" value="NICALIN"/>
    <property type="match status" value="1"/>
</dbReference>
<dbReference type="STRING" id="400682.A0A1X7U872"/>
<evidence type="ECO:0000256" key="11">
    <source>
        <dbReference type="SAM" id="SignalP"/>
    </source>
</evidence>
<dbReference type="KEGG" id="aqu:100638735"/>
<dbReference type="Pfam" id="PF04389">
    <property type="entry name" value="Peptidase_M28"/>
    <property type="match status" value="1"/>
</dbReference>
<dbReference type="eggNOG" id="KOG2526">
    <property type="taxonomic scope" value="Eukaryota"/>
</dbReference>
<keyword evidence="5" id="KW-0256">Endoplasmic reticulum</keyword>
<dbReference type="EnsemblMetazoa" id="Aqu2.1.23646_001">
    <property type="protein sequence ID" value="Aqu2.1.23646_001"/>
    <property type="gene ID" value="Aqu2.1.23646"/>
</dbReference>
<dbReference type="Proteomes" id="UP000007879">
    <property type="component" value="Unassembled WGS sequence"/>
</dbReference>
<comment type="subcellular location">
    <subcellularLocation>
        <location evidence="1">Endoplasmic reticulum membrane</location>
        <topology evidence="1">Single-pass membrane protein</topology>
    </subcellularLocation>
</comment>
<comment type="similarity">
    <text evidence="2">Belongs to the nicastrin family.</text>
</comment>
<evidence type="ECO:0000259" key="12">
    <source>
        <dbReference type="Pfam" id="PF04389"/>
    </source>
</evidence>
<evidence type="ECO:0000256" key="7">
    <source>
        <dbReference type="ARBA" id="ARBA00023136"/>
    </source>
</evidence>
<evidence type="ECO:0000256" key="2">
    <source>
        <dbReference type="ARBA" id="ARBA00007717"/>
    </source>
</evidence>
<evidence type="ECO:0000313" key="13">
    <source>
        <dbReference type="EnsemblMetazoa" id="Aqu2.1.23646_001"/>
    </source>
</evidence>
<feature type="domain" description="Peptidase M28" evidence="12">
    <location>
        <begin position="193"/>
        <end position="394"/>
    </location>
</feature>
<reference evidence="14" key="1">
    <citation type="journal article" date="2010" name="Nature">
        <title>The Amphimedon queenslandica genome and the evolution of animal complexity.</title>
        <authorList>
            <person name="Srivastava M."/>
            <person name="Simakov O."/>
            <person name="Chapman J."/>
            <person name="Fahey B."/>
            <person name="Gauthier M.E."/>
            <person name="Mitros T."/>
            <person name="Richards G.S."/>
            <person name="Conaco C."/>
            <person name="Dacre M."/>
            <person name="Hellsten U."/>
            <person name="Larroux C."/>
            <person name="Putnam N.H."/>
            <person name="Stanke M."/>
            <person name="Adamska M."/>
            <person name="Darling A."/>
            <person name="Degnan S.M."/>
            <person name="Oakley T.H."/>
            <person name="Plachetzki D.C."/>
            <person name="Zhai Y."/>
            <person name="Adamski M."/>
            <person name="Calcino A."/>
            <person name="Cummins S.F."/>
            <person name="Goodstein D.M."/>
            <person name="Harris C."/>
            <person name="Jackson D.J."/>
            <person name="Leys S.P."/>
            <person name="Shu S."/>
            <person name="Woodcroft B.J."/>
            <person name="Vervoort M."/>
            <person name="Kosik K.S."/>
            <person name="Manning G."/>
            <person name="Degnan B.M."/>
            <person name="Rokhsar D.S."/>
        </authorList>
    </citation>
    <scope>NUCLEOTIDE SEQUENCE [LARGE SCALE GENOMIC DNA]</scope>
</reference>
<dbReference type="EnsemblMetazoa" id="XM_020000248.1">
    <property type="protein sequence ID" value="XP_019855807.1"/>
    <property type="gene ID" value="LOC100638735"/>
</dbReference>
<organism evidence="13">
    <name type="scientific">Amphimedon queenslandica</name>
    <name type="common">Sponge</name>
    <dbReference type="NCBI Taxonomy" id="400682"/>
    <lineage>
        <taxon>Eukaryota</taxon>
        <taxon>Metazoa</taxon>
        <taxon>Porifera</taxon>
        <taxon>Demospongiae</taxon>
        <taxon>Heteroscleromorpha</taxon>
        <taxon>Haplosclerida</taxon>
        <taxon>Niphatidae</taxon>
        <taxon>Amphimedon</taxon>
    </lineage>
</organism>
<name>A0A1X7U872_AMPQE</name>
<evidence type="ECO:0000256" key="5">
    <source>
        <dbReference type="ARBA" id="ARBA00022824"/>
    </source>
</evidence>
<feature type="transmembrane region" description="Helical" evidence="10">
    <location>
        <begin position="510"/>
        <end position="531"/>
    </location>
</feature>
<protein>
    <recommendedName>
        <fullName evidence="9">BOS complex subunit NCLN</fullName>
    </recommendedName>
</protein>
<dbReference type="SUPFAM" id="SSF53187">
    <property type="entry name" value="Zn-dependent exopeptidases"/>
    <property type="match status" value="1"/>
</dbReference>
<reference evidence="13" key="2">
    <citation type="submission" date="2017-05" db="UniProtKB">
        <authorList>
            <consortium name="EnsemblMetazoa"/>
        </authorList>
    </citation>
    <scope>IDENTIFICATION</scope>
</reference>
<evidence type="ECO:0000256" key="10">
    <source>
        <dbReference type="SAM" id="Phobius"/>
    </source>
</evidence>
<feature type="chain" id="PRO_5010858677" description="BOS complex subunit NCLN" evidence="11">
    <location>
        <begin position="32"/>
        <end position="553"/>
    </location>
</feature>
<keyword evidence="6 10" id="KW-1133">Transmembrane helix</keyword>
<dbReference type="AlphaFoldDB" id="A0A1X7U872"/>
<evidence type="ECO:0000256" key="9">
    <source>
        <dbReference type="ARBA" id="ARBA00034873"/>
    </source>
</evidence>
<gene>
    <name evidence="13" type="primary">100638735</name>
</gene>
<proteinExistence type="inferred from homology"/>
<feature type="signal peptide" evidence="11">
    <location>
        <begin position="1"/>
        <end position="31"/>
    </location>
</feature>
<accession>A0A1X7U872</accession>
<dbReference type="GO" id="GO:0009966">
    <property type="term" value="P:regulation of signal transduction"/>
    <property type="evidence" value="ECO:0007669"/>
    <property type="project" value="InterPro"/>
</dbReference>
<dbReference type="OMA" id="HEVQIWP"/>
<evidence type="ECO:0000313" key="14">
    <source>
        <dbReference type="Proteomes" id="UP000007879"/>
    </source>
</evidence>
<keyword evidence="3 10" id="KW-0812">Transmembrane</keyword>
<dbReference type="GO" id="GO:0005789">
    <property type="term" value="C:endoplasmic reticulum membrane"/>
    <property type="evidence" value="ECO:0007669"/>
    <property type="project" value="UniProtKB-SubCell"/>
</dbReference>
<keyword evidence="8" id="KW-0325">Glycoprotein</keyword>
<dbReference type="FunCoup" id="A0A1X7U872">
    <property type="interactions" value="527"/>
</dbReference>
<evidence type="ECO:0000256" key="1">
    <source>
        <dbReference type="ARBA" id="ARBA00004389"/>
    </source>
</evidence>
<evidence type="ECO:0000256" key="6">
    <source>
        <dbReference type="ARBA" id="ARBA00022989"/>
    </source>
</evidence>
<dbReference type="InterPro" id="IPR016574">
    <property type="entry name" value="Nicalin"/>
</dbReference>
<keyword evidence="4 11" id="KW-0732">Signal</keyword>
<keyword evidence="7 10" id="KW-0472">Membrane</keyword>
<dbReference type="InterPro" id="IPR007484">
    <property type="entry name" value="Peptidase_M28"/>
</dbReference>
<evidence type="ECO:0000256" key="8">
    <source>
        <dbReference type="ARBA" id="ARBA00023180"/>
    </source>
</evidence>